<gene>
    <name evidence="2" type="ORF">HFV08_11095</name>
</gene>
<comment type="caution">
    <text evidence="2">The sequence shown here is derived from an EMBL/GenBank/DDBJ whole genome shotgun (WGS) entry which is preliminary data.</text>
</comment>
<organism evidence="2 3">
    <name type="scientific">Streptomyces physcomitrii</name>
    <dbReference type="NCBI Taxonomy" id="2724184"/>
    <lineage>
        <taxon>Bacteria</taxon>
        <taxon>Bacillati</taxon>
        <taxon>Actinomycetota</taxon>
        <taxon>Actinomycetes</taxon>
        <taxon>Kitasatosporales</taxon>
        <taxon>Streptomycetaceae</taxon>
        <taxon>Streptomyces</taxon>
    </lineage>
</organism>
<dbReference type="RefSeq" id="WP_168538331.1">
    <property type="nucleotide sequence ID" value="NZ_JAAWWP010000005.1"/>
</dbReference>
<evidence type="ECO:0000313" key="3">
    <source>
        <dbReference type="Proteomes" id="UP000772196"/>
    </source>
</evidence>
<evidence type="ECO:0000313" key="2">
    <source>
        <dbReference type="EMBL" id="NKI41775.1"/>
    </source>
</evidence>
<accession>A0ABX1H352</accession>
<dbReference type="EMBL" id="JAAWWP010000005">
    <property type="protein sequence ID" value="NKI41775.1"/>
    <property type="molecule type" value="Genomic_DNA"/>
</dbReference>
<protein>
    <submittedName>
        <fullName evidence="2">Uncharacterized protein</fullName>
    </submittedName>
</protein>
<name>A0ABX1H352_9ACTN</name>
<keyword evidence="3" id="KW-1185">Reference proteome</keyword>
<proteinExistence type="predicted"/>
<dbReference type="Proteomes" id="UP000772196">
    <property type="component" value="Unassembled WGS sequence"/>
</dbReference>
<reference evidence="2 3" key="1">
    <citation type="submission" date="2020-04" db="EMBL/GenBank/DDBJ databases">
        <title>Phylogenetic Diversity and Antibacterial Activity against Ralstonia solanacearum of Endophytic Actinomycete Isolated from Moss.</title>
        <authorList>
            <person name="Zhuang X."/>
        </authorList>
    </citation>
    <scope>NUCLEOTIDE SEQUENCE [LARGE SCALE GENOMIC DNA]</scope>
    <source>
        <strain evidence="2 3">LD120</strain>
    </source>
</reference>
<evidence type="ECO:0000256" key="1">
    <source>
        <dbReference type="SAM" id="MobiDB-lite"/>
    </source>
</evidence>
<sequence length="96" mass="11187">MTKRWRPPPPGNPDEPSIADEIGVFDPVPGCVRCESVLSVAERYWSEGDWVTWLALLTYGDRHQINKHGMDPTTGQVPEWHRREYRHTRTYIDPMP</sequence>
<feature type="region of interest" description="Disordered" evidence="1">
    <location>
        <begin position="1"/>
        <end position="20"/>
    </location>
</feature>